<sequence>IPDITEAVIHYNNRPNNENDKFELLDPDSNENNSGEDELLESDNKNEIVKSSELEIESATKRI</sequence>
<evidence type="ECO:0000313" key="3">
    <source>
        <dbReference type="Proteomes" id="UP000789759"/>
    </source>
</evidence>
<gene>
    <name evidence="2" type="ORF">CPELLU_LOCUS16695</name>
</gene>
<accession>A0A9N9JMH6</accession>
<protein>
    <submittedName>
        <fullName evidence="2">5368_t:CDS:1</fullName>
    </submittedName>
</protein>
<comment type="caution">
    <text evidence="2">The sequence shown here is derived from an EMBL/GenBank/DDBJ whole genome shotgun (WGS) entry which is preliminary data.</text>
</comment>
<feature type="region of interest" description="Disordered" evidence="1">
    <location>
        <begin position="1"/>
        <end position="46"/>
    </location>
</feature>
<proteinExistence type="predicted"/>
<feature type="compositionally biased region" description="Acidic residues" evidence="1">
    <location>
        <begin position="25"/>
        <end position="41"/>
    </location>
</feature>
<evidence type="ECO:0000313" key="2">
    <source>
        <dbReference type="EMBL" id="CAG8786165.1"/>
    </source>
</evidence>
<reference evidence="2" key="1">
    <citation type="submission" date="2021-06" db="EMBL/GenBank/DDBJ databases">
        <authorList>
            <person name="Kallberg Y."/>
            <person name="Tangrot J."/>
            <person name="Rosling A."/>
        </authorList>
    </citation>
    <scope>NUCLEOTIDE SEQUENCE</scope>
    <source>
        <strain evidence="2">FL966</strain>
    </source>
</reference>
<dbReference type="EMBL" id="CAJVQA010025481">
    <property type="protein sequence ID" value="CAG8786165.1"/>
    <property type="molecule type" value="Genomic_DNA"/>
</dbReference>
<dbReference type="OrthoDB" id="10550948at2759"/>
<organism evidence="2 3">
    <name type="scientific">Cetraspora pellucida</name>
    <dbReference type="NCBI Taxonomy" id="1433469"/>
    <lineage>
        <taxon>Eukaryota</taxon>
        <taxon>Fungi</taxon>
        <taxon>Fungi incertae sedis</taxon>
        <taxon>Mucoromycota</taxon>
        <taxon>Glomeromycotina</taxon>
        <taxon>Glomeromycetes</taxon>
        <taxon>Diversisporales</taxon>
        <taxon>Gigasporaceae</taxon>
        <taxon>Cetraspora</taxon>
    </lineage>
</organism>
<dbReference type="Proteomes" id="UP000789759">
    <property type="component" value="Unassembled WGS sequence"/>
</dbReference>
<feature type="non-terminal residue" evidence="2">
    <location>
        <position position="1"/>
    </location>
</feature>
<evidence type="ECO:0000256" key="1">
    <source>
        <dbReference type="SAM" id="MobiDB-lite"/>
    </source>
</evidence>
<keyword evidence="3" id="KW-1185">Reference proteome</keyword>
<name>A0A9N9JMH6_9GLOM</name>
<dbReference type="AlphaFoldDB" id="A0A9N9JMH6"/>